<dbReference type="OrthoDB" id="7174005at2"/>
<dbReference type="RefSeq" id="WP_126422749.1">
    <property type="nucleotide sequence ID" value="NZ_AP018827.1"/>
</dbReference>
<name>A0A3G9G8X3_9CAUL</name>
<protein>
    <recommendedName>
        <fullName evidence="4">Lipoprotein</fullName>
    </recommendedName>
</protein>
<evidence type="ECO:0000313" key="2">
    <source>
        <dbReference type="EMBL" id="BBF81564.1"/>
    </source>
</evidence>
<gene>
    <name evidence="2" type="ORF">EM6_2166</name>
</gene>
<sequence>MKAVIFSALALTALAAPAFAECDEAQEAAAGKAIAAATASAVSKAVAVEGKQMVSINTCDAAGKTATAEFKYNFLGAGGLYWVEGTAKYNGTAVTDLKLKRLSPNLAAAEAKAGIKLASN</sequence>
<feature type="chain" id="PRO_5018326911" description="Lipoprotein" evidence="1">
    <location>
        <begin position="21"/>
        <end position="120"/>
    </location>
</feature>
<dbReference type="Proteomes" id="UP000278756">
    <property type="component" value="Chromosome 1"/>
</dbReference>
<dbReference type="EMBL" id="AP018827">
    <property type="protein sequence ID" value="BBF81564.1"/>
    <property type="molecule type" value="Genomic_DNA"/>
</dbReference>
<dbReference type="AlphaFoldDB" id="A0A3G9G8X3"/>
<organism evidence="2 3">
    <name type="scientific">Asticcacaulis excentricus</name>
    <dbReference type="NCBI Taxonomy" id="78587"/>
    <lineage>
        <taxon>Bacteria</taxon>
        <taxon>Pseudomonadati</taxon>
        <taxon>Pseudomonadota</taxon>
        <taxon>Alphaproteobacteria</taxon>
        <taxon>Caulobacterales</taxon>
        <taxon>Caulobacteraceae</taxon>
        <taxon>Asticcacaulis</taxon>
    </lineage>
</organism>
<keyword evidence="1" id="KW-0732">Signal</keyword>
<evidence type="ECO:0000313" key="3">
    <source>
        <dbReference type="Proteomes" id="UP000278756"/>
    </source>
</evidence>
<evidence type="ECO:0008006" key="4">
    <source>
        <dbReference type="Google" id="ProtNLM"/>
    </source>
</evidence>
<feature type="signal peptide" evidence="1">
    <location>
        <begin position="1"/>
        <end position="20"/>
    </location>
</feature>
<evidence type="ECO:0000256" key="1">
    <source>
        <dbReference type="SAM" id="SignalP"/>
    </source>
</evidence>
<reference evidence="3" key="1">
    <citation type="journal article" date="2017" name="Biotechnol. Biofuels">
        <title>Evaluation of environmental bacterial communities as a factor affecting the growth of duckweed Lemna minor.</title>
        <authorList>
            <person name="Ishizawa H."/>
            <person name="Kuroda M."/>
            <person name="Morikawa M."/>
            <person name="Ike M."/>
        </authorList>
    </citation>
    <scope>NUCLEOTIDE SEQUENCE [LARGE SCALE GENOMIC DNA]</scope>
    <source>
        <strain evidence="3">M6</strain>
    </source>
</reference>
<reference evidence="3" key="2">
    <citation type="journal article" date="2017" name="Plant Physiol. Biochem.">
        <title>Differential oxidative and antioxidative response of duckweed Lemna minor toward plant growth promoting/inhibiting bacteria.</title>
        <authorList>
            <person name="Ishizawa H."/>
            <person name="Kuroda M."/>
            <person name="Morikawa M."/>
            <person name="Ike M."/>
        </authorList>
    </citation>
    <scope>NUCLEOTIDE SEQUENCE [LARGE SCALE GENOMIC DNA]</scope>
    <source>
        <strain evidence="3">M6</strain>
    </source>
</reference>
<proteinExistence type="predicted"/>
<accession>A0A3G9G8X3</accession>